<proteinExistence type="predicted"/>
<dbReference type="InterPro" id="IPR004158">
    <property type="entry name" value="DUF247_pln"/>
</dbReference>
<reference evidence="1 2" key="1">
    <citation type="submission" date="2019-12" db="EMBL/GenBank/DDBJ databases">
        <authorList>
            <person name="Alioto T."/>
            <person name="Alioto T."/>
            <person name="Gomez Garrido J."/>
        </authorList>
    </citation>
    <scope>NUCLEOTIDE SEQUENCE [LARGE SCALE GENOMIC DNA]</scope>
</reference>
<dbReference type="Pfam" id="PF03140">
    <property type="entry name" value="DUF247"/>
    <property type="match status" value="2"/>
</dbReference>
<dbReference type="PANTHER" id="PTHR31549">
    <property type="entry name" value="PROTEIN, PUTATIVE (DUF247)-RELATED-RELATED"/>
    <property type="match status" value="1"/>
</dbReference>
<gene>
    <name evidence="1" type="ORF">OLEA9_A016139</name>
</gene>
<organism evidence="1 2">
    <name type="scientific">Olea europaea subsp. europaea</name>
    <dbReference type="NCBI Taxonomy" id="158383"/>
    <lineage>
        <taxon>Eukaryota</taxon>
        <taxon>Viridiplantae</taxon>
        <taxon>Streptophyta</taxon>
        <taxon>Embryophyta</taxon>
        <taxon>Tracheophyta</taxon>
        <taxon>Spermatophyta</taxon>
        <taxon>Magnoliopsida</taxon>
        <taxon>eudicotyledons</taxon>
        <taxon>Gunneridae</taxon>
        <taxon>Pentapetalae</taxon>
        <taxon>asterids</taxon>
        <taxon>lamiids</taxon>
        <taxon>Lamiales</taxon>
        <taxon>Oleaceae</taxon>
        <taxon>Oleeae</taxon>
        <taxon>Olea</taxon>
    </lineage>
</organism>
<dbReference type="PANTHER" id="PTHR31549:SF88">
    <property type="entry name" value="DUF4220 DOMAIN-CONTAINING PROTEIN"/>
    <property type="match status" value="1"/>
</dbReference>
<name>A0A8S0UYU1_OLEEU</name>
<keyword evidence="2" id="KW-1185">Reference proteome</keyword>
<evidence type="ECO:0000313" key="2">
    <source>
        <dbReference type="Proteomes" id="UP000594638"/>
    </source>
</evidence>
<dbReference type="Gramene" id="OE9A016139T1">
    <property type="protein sequence ID" value="OE9A016139C1"/>
    <property type="gene ID" value="OE9A016139"/>
</dbReference>
<accession>A0A8S0UYU1</accession>
<dbReference type="OrthoDB" id="906165at2759"/>
<dbReference type="Proteomes" id="UP000594638">
    <property type="component" value="Unassembled WGS sequence"/>
</dbReference>
<dbReference type="EMBL" id="CACTIH010009093">
    <property type="protein sequence ID" value="CAA3023592.1"/>
    <property type="molecule type" value="Genomic_DNA"/>
</dbReference>
<sequence length="311" mass="36242">MERSPITKWEDYTHQMKLKFGAKIHGSGMENEPKETELPRRRLCKLRGTSQEESPKLTESHLRFGPFYCNDKSSDLRYREEAWQHLLKKSPDRAAVTIEIHLSAMRKIEKEARATYDDGEVDHLSGPEFRWMMIKDGCLFLQLVLCVLGGAQQFGYPPGHILFGQKKNNKYKDIKEWIEAMFFVGNQIPLIVLKELMKQSYFRNDAANIDDKTSSSATELRKVGIHLRPLRRGYGSRGISFTNSMWRCKAYPILYLPPFLVEDDTELMFQCLRHYEISQKLDKSKHEVSSYLLFMSELIRTLDDAKLFGSK</sequence>
<feature type="non-terminal residue" evidence="1">
    <location>
        <position position="1"/>
    </location>
</feature>
<protein>
    <submittedName>
        <fullName evidence="1">Uncharacterized protein</fullName>
    </submittedName>
</protein>
<dbReference type="AlphaFoldDB" id="A0A8S0UYU1"/>
<comment type="caution">
    <text evidence="1">The sequence shown here is derived from an EMBL/GenBank/DDBJ whole genome shotgun (WGS) entry which is preliminary data.</text>
</comment>
<evidence type="ECO:0000313" key="1">
    <source>
        <dbReference type="EMBL" id="CAA3023592.1"/>
    </source>
</evidence>